<dbReference type="Gene3D" id="3.40.630.30">
    <property type="match status" value="1"/>
</dbReference>
<dbReference type="EMBL" id="JAINUL010000001">
    <property type="protein sequence ID" value="MCC0094598.1"/>
    <property type="molecule type" value="Genomic_DNA"/>
</dbReference>
<protein>
    <submittedName>
        <fullName evidence="2">GNAT family N-acetyltransferase</fullName>
    </submittedName>
</protein>
<keyword evidence="3" id="KW-1185">Reference proteome</keyword>
<organism evidence="2 3">
    <name type="scientific">Streptomyces flavotricini</name>
    <dbReference type="NCBI Taxonomy" id="66888"/>
    <lineage>
        <taxon>Bacteria</taxon>
        <taxon>Bacillati</taxon>
        <taxon>Actinomycetota</taxon>
        <taxon>Actinomycetes</taxon>
        <taxon>Kitasatosporales</taxon>
        <taxon>Streptomycetaceae</taxon>
        <taxon>Streptomyces</taxon>
    </lineage>
</organism>
<name>A0ABS8E0V7_9ACTN</name>
<evidence type="ECO:0000313" key="2">
    <source>
        <dbReference type="EMBL" id="MCC0094598.1"/>
    </source>
</evidence>
<gene>
    <name evidence="2" type="ORF">K7B10_07335</name>
</gene>
<dbReference type="PANTHER" id="PTHR43441">
    <property type="entry name" value="RIBOSOMAL-PROTEIN-SERINE ACETYLTRANSFERASE"/>
    <property type="match status" value="1"/>
</dbReference>
<feature type="domain" description="N-acetyltransferase" evidence="1">
    <location>
        <begin position="17"/>
        <end position="184"/>
    </location>
</feature>
<accession>A0ABS8E0V7</accession>
<reference evidence="2 3" key="1">
    <citation type="submission" date="2021-08" db="EMBL/GenBank/DDBJ databases">
        <title>Genomic Architecture of Streptomyces flavotricini NGL1 and Streptomyces erythrochromogenes HMS4 With Differential Plant Beneficial attributes and laccase production capabilities.</title>
        <authorList>
            <person name="Salwan R."/>
            <person name="Kaur R."/>
            <person name="Sharma V."/>
        </authorList>
    </citation>
    <scope>NUCLEOTIDE SEQUENCE [LARGE SCALE GENOMIC DNA]</scope>
    <source>
        <strain evidence="2 3">NGL1</strain>
    </source>
</reference>
<dbReference type="SUPFAM" id="SSF55729">
    <property type="entry name" value="Acyl-CoA N-acyltransferases (Nat)"/>
    <property type="match status" value="1"/>
</dbReference>
<dbReference type="Proteomes" id="UP001520654">
    <property type="component" value="Unassembled WGS sequence"/>
</dbReference>
<evidence type="ECO:0000313" key="3">
    <source>
        <dbReference type="Proteomes" id="UP001520654"/>
    </source>
</evidence>
<proteinExistence type="predicted"/>
<comment type="caution">
    <text evidence="2">The sequence shown here is derived from an EMBL/GenBank/DDBJ whole genome shotgun (WGS) entry which is preliminary data.</text>
</comment>
<dbReference type="InterPro" id="IPR000182">
    <property type="entry name" value="GNAT_dom"/>
</dbReference>
<evidence type="ECO:0000259" key="1">
    <source>
        <dbReference type="PROSITE" id="PS51186"/>
    </source>
</evidence>
<dbReference type="PANTHER" id="PTHR43441:SF11">
    <property type="entry name" value="RIBOSOMAL-PROTEIN-SERINE ACETYLTRANSFERASE"/>
    <property type="match status" value="1"/>
</dbReference>
<sequence length="219" mass="24042">MIDYWPLLGLRLTTPRLVLRLPNPDELAELGDLAYEGVHDPSQMPFSSGWTDQPGADRARSMIQHQWLRLGNWRPEDWSLNLAVFLEGRPVGVQALAARRFALVREVNTASWLGLTFQSQGIGTEMRAAVLHLAFTGLGAESATTGSFIDNSASLAVSRKLGYAADGIERRVVRGDVVILQRLRLSRSTWQTTVTPVTEITGLTPCLPLFGLPPQQAPG</sequence>
<dbReference type="PROSITE" id="PS51186">
    <property type="entry name" value="GNAT"/>
    <property type="match status" value="1"/>
</dbReference>
<dbReference type="Pfam" id="PF13302">
    <property type="entry name" value="Acetyltransf_3"/>
    <property type="match status" value="1"/>
</dbReference>
<dbReference type="InterPro" id="IPR051908">
    <property type="entry name" value="Ribosomal_N-acetyltransferase"/>
</dbReference>
<dbReference type="InterPro" id="IPR016181">
    <property type="entry name" value="Acyl_CoA_acyltransferase"/>
</dbReference>